<keyword evidence="2" id="KW-1185">Reference proteome</keyword>
<gene>
    <name evidence="1" type="ORF">SAMN02746065_12115</name>
</gene>
<protein>
    <submittedName>
        <fullName evidence="1">Uncharacterized protein</fullName>
    </submittedName>
</protein>
<dbReference type="Proteomes" id="UP000192418">
    <property type="component" value="Unassembled WGS sequence"/>
</dbReference>
<name>A0A1W2DXR0_9BACT</name>
<evidence type="ECO:0000313" key="1">
    <source>
        <dbReference type="EMBL" id="SMD01618.1"/>
    </source>
</evidence>
<accession>A0A1W2DXR0</accession>
<dbReference type="AlphaFoldDB" id="A0A1W2DXR0"/>
<sequence>MIFEYKKLIKLKSEEGTLSHSECVKLNDYLATLSVEDIEMPDRKNVSEYLLVALNMNSVEIQLIPSLEKLRNDLQESLK</sequence>
<organism evidence="1 2">
    <name type="scientific">Desulfocicer vacuolatum DSM 3385</name>
    <dbReference type="NCBI Taxonomy" id="1121400"/>
    <lineage>
        <taxon>Bacteria</taxon>
        <taxon>Pseudomonadati</taxon>
        <taxon>Thermodesulfobacteriota</taxon>
        <taxon>Desulfobacteria</taxon>
        <taxon>Desulfobacterales</taxon>
        <taxon>Desulfobacteraceae</taxon>
        <taxon>Desulfocicer</taxon>
    </lineage>
</organism>
<reference evidence="1 2" key="1">
    <citation type="submission" date="2017-04" db="EMBL/GenBank/DDBJ databases">
        <authorList>
            <person name="Afonso C.L."/>
            <person name="Miller P.J."/>
            <person name="Scott M.A."/>
            <person name="Spackman E."/>
            <person name="Goraichik I."/>
            <person name="Dimitrov K.M."/>
            <person name="Suarez D.L."/>
            <person name="Swayne D.E."/>
        </authorList>
    </citation>
    <scope>NUCLEOTIDE SEQUENCE [LARGE SCALE GENOMIC DNA]</scope>
    <source>
        <strain evidence="1 2">DSM 3385</strain>
    </source>
</reference>
<proteinExistence type="predicted"/>
<dbReference type="EMBL" id="FWXY01000021">
    <property type="protein sequence ID" value="SMD01618.1"/>
    <property type="molecule type" value="Genomic_DNA"/>
</dbReference>
<evidence type="ECO:0000313" key="2">
    <source>
        <dbReference type="Proteomes" id="UP000192418"/>
    </source>
</evidence>
<dbReference type="OrthoDB" id="7064627at2"/>
<dbReference type="STRING" id="1121400.SAMN02746065_12115"/>
<dbReference type="RefSeq" id="WP_084071029.1">
    <property type="nucleotide sequence ID" value="NZ_FWXY01000021.1"/>
</dbReference>